<dbReference type="EMBL" id="VSWC01000001">
    <property type="protein sequence ID" value="KAA1119803.1"/>
    <property type="molecule type" value="Genomic_DNA"/>
</dbReference>
<proteinExistence type="predicted"/>
<dbReference type="AlphaFoldDB" id="A0A5B0NTK5"/>
<protein>
    <submittedName>
        <fullName evidence="3">Uncharacterized protein</fullName>
    </submittedName>
</protein>
<feature type="region of interest" description="Disordered" evidence="1">
    <location>
        <begin position="1"/>
        <end position="32"/>
    </location>
</feature>
<dbReference type="Proteomes" id="UP000324748">
    <property type="component" value="Unassembled WGS sequence"/>
</dbReference>
<accession>A0A5B0NTK5</accession>
<dbReference type="EMBL" id="VDEP01000376">
    <property type="protein sequence ID" value="KAA1092243.1"/>
    <property type="molecule type" value="Genomic_DNA"/>
</dbReference>
<reference evidence="5 6" key="1">
    <citation type="submission" date="2019-05" db="EMBL/GenBank/DDBJ databases">
        <title>Emergence of the Ug99 lineage of the wheat stem rust pathogen through somatic hybridization.</title>
        <authorList>
            <person name="Li F."/>
            <person name="Upadhyaya N.M."/>
            <person name="Sperschneider J."/>
            <person name="Matny O."/>
            <person name="Nguyen-Phuc H."/>
            <person name="Mago R."/>
            <person name="Raley C."/>
            <person name="Miller M.E."/>
            <person name="Silverstein K.A.T."/>
            <person name="Henningsen E."/>
            <person name="Hirsch C.D."/>
            <person name="Visser B."/>
            <person name="Pretorius Z.A."/>
            <person name="Steffenson B.J."/>
            <person name="Schwessinger B."/>
            <person name="Dodds P.N."/>
            <person name="Figueroa M."/>
        </authorList>
    </citation>
    <scope>NUCLEOTIDE SEQUENCE [LARGE SCALE GENOMIC DNA]</scope>
    <source>
        <strain evidence="2">21-0</strain>
        <strain evidence="3 6">Ug99</strain>
    </source>
</reference>
<sequence>MEDLCEDNSNQQAFRQPGATACGGSSPETSTGWMVAGRKTGMQQKTMAIAKPHQAPPSYTLRASSDFTYFVCKPSLNHRFLGSHPQVTTLSSRR</sequence>
<evidence type="ECO:0000313" key="6">
    <source>
        <dbReference type="Proteomes" id="UP000325313"/>
    </source>
</evidence>
<name>A0A5B0NTK5_PUCGR</name>
<evidence type="ECO:0000313" key="3">
    <source>
        <dbReference type="EMBL" id="KAA1092243.1"/>
    </source>
</evidence>
<dbReference type="EMBL" id="VSWC01000118">
    <property type="protein sequence ID" value="KAA1084370.1"/>
    <property type="molecule type" value="Genomic_DNA"/>
</dbReference>
<evidence type="ECO:0000313" key="4">
    <source>
        <dbReference type="EMBL" id="KAA1119803.1"/>
    </source>
</evidence>
<comment type="caution">
    <text evidence="3">The sequence shown here is derived from an EMBL/GenBank/DDBJ whole genome shotgun (WGS) entry which is preliminary data.</text>
</comment>
<organism evidence="3 6">
    <name type="scientific">Puccinia graminis f. sp. tritici</name>
    <dbReference type="NCBI Taxonomy" id="56615"/>
    <lineage>
        <taxon>Eukaryota</taxon>
        <taxon>Fungi</taxon>
        <taxon>Dikarya</taxon>
        <taxon>Basidiomycota</taxon>
        <taxon>Pucciniomycotina</taxon>
        <taxon>Pucciniomycetes</taxon>
        <taxon>Pucciniales</taxon>
        <taxon>Pucciniaceae</taxon>
        <taxon>Puccinia</taxon>
    </lineage>
</organism>
<gene>
    <name evidence="2" type="ORF">PGT21_025762</name>
    <name evidence="4" type="ORF">PGT21_034309</name>
    <name evidence="3" type="ORF">PGTUg99_004779</name>
</gene>
<dbReference type="Proteomes" id="UP000325313">
    <property type="component" value="Unassembled WGS sequence"/>
</dbReference>
<evidence type="ECO:0000256" key="1">
    <source>
        <dbReference type="SAM" id="MobiDB-lite"/>
    </source>
</evidence>
<evidence type="ECO:0000313" key="2">
    <source>
        <dbReference type="EMBL" id="KAA1084370.1"/>
    </source>
</evidence>
<keyword evidence="5" id="KW-1185">Reference proteome</keyword>
<evidence type="ECO:0000313" key="5">
    <source>
        <dbReference type="Proteomes" id="UP000324748"/>
    </source>
</evidence>